<dbReference type="Gene3D" id="3.40.50.150">
    <property type="entry name" value="Vaccinia Virus protein VP39"/>
    <property type="match status" value="1"/>
</dbReference>
<keyword evidence="1" id="KW-0812">Transmembrane</keyword>
<dbReference type="InterPro" id="IPR052514">
    <property type="entry name" value="SAM-dependent_MTase"/>
</dbReference>
<feature type="transmembrane region" description="Helical" evidence="1">
    <location>
        <begin position="12"/>
        <end position="30"/>
    </location>
</feature>
<evidence type="ECO:0000256" key="1">
    <source>
        <dbReference type="SAM" id="Phobius"/>
    </source>
</evidence>
<evidence type="ECO:0000313" key="4">
    <source>
        <dbReference type="Proteomes" id="UP000245119"/>
    </source>
</evidence>
<name>A0A2T7P096_POMCA</name>
<dbReference type="PANTHER" id="PTHR34203:SF15">
    <property type="entry name" value="SLL1173 PROTEIN"/>
    <property type="match status" value="1"/>
</dbReference>
<proteinExistence type="predicted"/>
<dbReference type="NCBIfam" id="TIGR01444">
    <property type="entry name" value="fkbM_fam"/>
    <property type="match status" value="1"/>
</dbReference>
<dbReference type="InterPro" id="IPR029063">
    <property type="entry name" value="SAM-dependent_MTases_sf"/>
</dbReference>
<keyword evidence="1" id="KW-1133">Transmembrane helix</keyword>
<comment type="caution">
    <text evidence="3">The sequence shown here is derived from an EMBL/GenBank/DDBJ whole genome shotgun (WGS) entry which is preliminary data.</text>
</comment>
<dbReference type="PANTHER" id="PTHR34203">
    <property type="entry name" value="METHYLTRANSFERASE, FKBM FAMILY PROTEIN"/>
    <property type="match status" value="1"/>
</dbReference>
<dbReference type="OMA" id="MQTVNIS"/>
<protein>
    <recommendedName>
        <fullName evidence="2">Methyltransferase FkbM domain-containing protein</fullName>
    </recommendedName>
</protein>
<gene>
    <name evidence="3" type="ORF">C0Q70_11987</name>
</gene>
<feature type="domain" description="Methyltransferase FkbM" evidence="2">
    <location>
        <begin position="138"/>
        <end position="296"/>
    </location>
</feature>
<reference evidence="3 4" key="1">
    <citation type="submission" date="2018-04" db="EMBL/GenBank/DDBJ databases">
        <title>The genome of golden apple snail Pomacea canaliculata provides insight into stress tolerance and invasive adaptation.</title>
        <authorList>
            <person name="Liu C."/>
            <person name="Liu B."/>
            <person name="Ren Y."/>
            <person name="Zhang Y."/>
            <person name="Wang H."/>
            <person name="Li S."/>
            <person name="Jiang F."/>
            <person name="Yin L."/>
            <person name="Zhang G."/>
            <person name="Qian W."/>
            <person name="Fan W."/>
        </authorList>
    </citation>
    <scope>NUCLEOTIDE SEQUENCE [LARGE SCALE GENOMIC DNA]</scope>
    <source>
        <strain evidence="3">SZHN2017</strain>
        <tissue evidence="3">Muscle</tissue>
    </source>
</reference>
<dbReference type="Proteomes" id="UP000245119">
    <property type="component" value="Linkage Group LG7"/>
</dbReference>
<dbReference type="SUPFAM" id="SSF53335">
    <property type="entry name" value="S-adenosyl-L-methionine-dependent methyltransferases"/>
    <property type="match status" value="1"/>
</dbReference>
<dbReference type="InterPro" id="IPR006342">
    <property type="entry name" value="FkbM_mtfrase"/>
</dbReference>
<accession>A0A2T7P096</accession>
<dbReference type="Pfam" id="PF05050">
    <property type="entry name" value="Methyltransf_21"/>
    <property type="match status" value="1"/>
</dbReference>
<evidence type="ECO:0000313" key="3">
    <source>
        <dbReference type="EMBL" id="PVD26840.1"/>
    </source>
</evidence>
<dbReference type="EMBL" id="PZQS01000007">
    <property type="protein sequence ID" value="PVD26840.1"/>
    <property type="molecule type" value="Genomic_DNA"/>
</dbReference>
<sequence>MPHPLKIMRNKRFVRLVIAFVCVAAIIALYRSVSHFKCCDLKDSDSTGRHVAMETETGTGVRIYRADNYNCSHLLPFRLFDGKLSQICTYDPDVDYISAMIKKWQGFQSKLIRDITLALRYAQESDVNEINTNVTFVDLGSNIGVFTLTAAMAGYEVLAVDALRETLQLMVTSLHLAGVTSRVTVLNNAISDVREVVSMEIDRSNMGGSKVKQDSWVNQNSSDDDNVNSINMNDLIPYVRSRRAVVKMDIEGFEERALWSASEFFEKIDVYSVLMEWSFHRGDSGPPIIRFMSRRGMLPYSDTNKSEALDPVSYKTWPDDVVFIR</sequence>
<keyword evidence="1" id="KW-0472">Membrane</keyword>
<dbReference type="OrthoDB" id="430136at2759"/>
<evidence type="ECO:0000259" key="2">
    <source>
        <dbReference type="Pfam" id="PF05050"/>
    </source>
</evidence>
<dbReference type="AlphaFoldDB" id="A0A2T7P096"/>
<organism evidence="3 4">
    <name type="scientific">Pomacea canaliculata</name>
    <name type="common">Golden apple snail</name>
    <dbReference type="NCBI Taxonomy" id="400727"/>
    <lineage>
        <taxon>Eukaryota</taxon>
        <taxon>Metazoa</taxon>
        <taxon>Spiralia</taxon>
        <taxon>Lophotrochozoa</taxon>
        <taxon>Mollusca</taxon>
        <taxon>Gastropoda</taxon>
        <taxon>Caenogastropoda</taxon>
        <taxon>Architaenioglossa</taxon>
        <taxon>Ampullarioidea</taxon>
        <taxon>Ampullariidae</taxon>
        <taxon>Pomacea</taxon>
    </lineage>
</organism>
<keyword evidence="4" id="KW-1185">Reference proteome</keyword>